<proteinExistence type="predicted"/>
<dbReference type="EMBL" id="ML179247">
    <property type="protein sequence ID" value="THU93520.1"/>
    <property type="molecule type" value="Genomic_DNA"/>
</dbReference>
<sequence>MTQVNNYYKANRIELDLDKIVDAAPKRSVSPAESESHKAADSSVPVAASTPDSVERTPPMASLTPDDLPASSGPTPQSNSTRDHTNNATHPTVPSVHEMYAVYPDAHRFPRYTTSVTSPYGAMPMSPIYTGMIGGIPPGTPYTGLASPAGYRPSAGTPPLGAVPPAAAMNGYPPNAYGGGSHYVPYTYPYQQGPSYPPPPYVPPRPASSASPVPSNNAVNPYAHSIPDPTMRSYYPYS</sequence>
<accession>A0A4S8LVP5</accession>
<organism evidence="2 3">
    <name type="scientific">Dendrothele bispora (strain CBS 962.96)</name>
    <dbReference type="NCBI Taxonomy" id="1314807"/>
    <lineage>
        <taxon>Eukaryota</taxon>
        <taxon>Fungi</taxon>
        <taxon>Dikarya</taxon>
        <taxon>Basidiomycota</taxon>
        <taxon>Agaricomycotina</taxon>
        <taxon>Agaricomycetes</taxon>
        <taxon>Agaricomycetidae</taxon>
        <taxon>Agaricales</taxon>
        <taxon>Agaricales incertae sedis</taxon>
        <taxon>Dendrothele</taxon>
    </lineage>
</organism>
<feature type="compositionally biased region" description="Low complexity" evidence="1">
    <location>
        <begin position="207"/>
        <end position="222"/>
    </location>
</feature>
<protein>
    <submittedName>
        <fullName evidence="2">Uncharacterized protein</fullName>
    </submittedName>
</protein>
<evidence type="ECO:0000313" key="3">
    <source>
        <dbReference type="Proteomes" id="UP000297245"/>
    </source>
</evidence>
<keyword evidence="3" id="KW-1185">Reference proteome</keyword>
<feature type="compositionally biased region" description="Polar residues" evidence="1">
    <location>
        <begin position="72"/>
        <end position="92"/>
    </location>
</feature>
<evidence type="ECO:0000256" key="1">
    <source>
        <dbReference type="SAM" id="MobiDB-lite"/>
    </source>
</evidence>
<reference evidence="2 3" key="1">
    <citation type="journal article" date="2019" name="Nat. Ecol. Evol.">
        <title>Megaphylogeny resolves global patterns of mushroom evolution.</title>
        <authorList>
            <person name="Varga T."/>
            <person name="Krizsan K."/>
            <person name="Foldi C."/>
            <person name="Dima B."/>
            <person name="Sanchez-Garcia M."/>
            <person name="Sanchez-Ramirez S."/>
            <person name="Szollosi G.J."/>
            <person name="Szarkandi J.G."/>
            <person name="Papp V."/>
            <person name="Albert L."/>
            <person name="Andreopoulos W."/>
            <person name="Angelini C."/>
            <person name="Antonin V."/>
            <person name="Barry K.W."/>
            <person name="Bougher N.L."/>
            <person name="Buchanan P."/>
            <person name="Buyck B."/>
            <person name="Bense V."/>
            <person name="Catcheside P."/>
            <person name="Chovatia M."/>
            <person name="Cooper J."/>
            <person name="Damon W."/>
            <person name="Desjardin D."/>
            <person name="Finy P."/>
            <person name="Geml J."/>
            <person name="Haridas S."/>
            <person name="Hughes K."/>
            <person name="Justo A."/>
            <person name="Karasinski D."/>
            <person name="Kautmanova I."/>
            <person name="Kiss B."/>
            <person name="Kocsube S."/>
            <person name="Kotiranta H."/>
            <person name="LaButti K.M."/>
            <person name="Lechner B.E."/>
            <person name="Liimatainen K."/>
            <person name="Lipzen A."/>
            <person name="Lukacs Z."/>
            <person name="Mihaltcheva S."/>
            <person name="Morgado L.N."/>
            <person name="Niskanen T."/>
            <person name="Noordeloos M.E."/>
            <person name="Ohm R.A."/>
            <person name="Ortiz-Santana B."/>
            <person name="Ovrebo C."/>
            <person name="Racz N."/>
            <person name="Riley R."/>
            <person name="Savchenko A."/>
            <person name="Shiryaev A."/>
            <person name="Soop K."/>
            <person name="Spirin V."/>
            <person name="Szebenyi C."/>
            <person name="Tomsovsky M."/>
            <person name="Tulloss R.E."/>
            <person name="Uehling J."/>
            <person name="Grigoriev I.V."/>
            <person name="Vagvolgyi C."/>
            <person name="Papp T."/>
            <person name="Martin F.M."/>
            <person name="Miettinen O."/>
            <person name="Hibbett D.S."/>
            <person name="Nagy L.G."/>
        </authorList>
    </citation>
    <scope>NUCLEOTIDE SEQUENCE [LARGE SCALE GENOMIC DNA]</scope>
    <source>
        <strain evidence="2 3">CBS 962.96</strain>
    </source>
</reference>
<feature type="region of interest" description="Disordered" evidence="1">
    <location>
        <begin position="195"/>
        <end position="238"/>
    </location>
</feature>
<feature type="region of interest" description="Disordered" evidence="1">
    <location>
        <begin position="24"/>
        <end position="93"/>
    </location>
</feature>
<evidence type="ECO:0000313" key="2">
    <source>
        <dbReference type="EMBL" id="THU93520.1"/>
    </source>
</evidence>
<dbReference type="Proteomes" id="UP000297245">
    <property type="component" value="Unassembled WGS sequence"/>
</dbReference>
<name>A0A4S8LVP5_DENBC</name>
<dbReference type="AlphaFoldDB" id="A0A4S8LVP5"/>
<gene>
    <name evidence="2" type="ORF">K435DRAFT_190332</name>
</gene>
<feature type="compositionally biased region" description="Pro residues" evidence="1">
    <location>
        <begin position="195"/>
        <end position="206"/>
    </location>
</feature>